<organism evidence="2 3">
    <name type="scientific">Flavobacterium psychrotolerans</name>
    <dbReference type="NCBI Taxonomy" id="2169410"/>
    <lineage>
        <taxon>Bacteria</taxon>
        <taxon>Pseudomonadati</taxon>
        <taxon>Bacteroidota</taxon>
        <taxon>Flavobacteriia</taxon>
        <taxon>Flavobacteriales</taxon>
        <taxon>Flavobacteriaceae</taxon>
        <taxon>Flavobacterium</taxon>
    </lineage>
</organism>
<dbReference type="AlphaFoldDB" id="A0A2U1JL17"/>
<dbReference type="GO" id="GO:0003677">
    <property type="term" value="F:DNA binding"/>
    <property type="evidence" value="ECO:0007669"/>
    <property type="project" value="UniProtKB-KW"/>
</dbReference>
<dbReference type="Proteomes" id="UP000245449">
    <property type="component" value="Unassembled WGS sequence"/>
</dbReference>
<name>A0A2U1JL17_9FLAO</name>
<gene>
    <name evidence="2" type="ORF">DB895_05405</name>
</gene>
<dbReference type="EMBL" id="QCZI01000005">
    <property type="protein sequence ID" value="PWA05861.1"/>
    <property type="molecule type" value="Genomic_DNA"/>
</dbReference>
<evidence type="ECO:0000313" key="2">
    <source>
        <dbReference type="EMBL" id="PWA05861.1"/>
    </source>
</evidence>
<dbReference type="PROSITE" id="PS51301">
    <property type="entry name" value="KILA_N"/>
    <property type="match status" value="1"/>
</dbReference>
<accession>A0A2U1JL17</accession>
<reference evidence="2 3" key="1">
    <citation type="submission" date="2018-04" db="EMBL/GenBank/DDBJ databases">
        <title>Flavobacterium sp. nov., isolated from glacier ice.</title>
        <authorList>
            <person name="Liu Q."/>
            <person name="Xin Y.-H."/>
        </authorList>
    </citation>
    <scope>NUCLEOTIDE SEQUENCE [LARGE SCALE GENOMIC DNA]</scope>
    <source>
        <strain evidence="2 3">RB1R5</strain>
    </source>
</reference>
<dbReference type="InterPro" id="IPR018004">
    <property type="entry name" value="KilA/APSES_HTH"/>
</dbReference>
<dbReference type="RefSeq" id="WP_116724346.1">
    <property type="nucleotide sequence ID" value="NZ_QCZI01000005.1"/>
</dbReference>
<evidence type="ECO:0000259" key="1">
    <source>
        <dbReference type="PROSITE" id="PS51301"/>
    </source>
</evidence>
<protein>
    <submittedName>
        <fullName evidence="2">DNA-binding protein</fullName>
    </submittedName>
</protein>
<keyword evidence="3" id="KW-1185">Reference proteome</keyword>
<dbReference type="SMART" id="SM01252">
    <property type="entry name" value="KilA-N"/>
    <property type="match status" value="1"/>
</dbReference>
<dbReference type="InterPro" id="IPR017880">
    <property type="entry name" value="KilA_N"/>
</dbReference>
<evidence type="ECO:0000313" key="3">
    <source>
        <dbReference type="Proteomes" id="UP000245449"/>
    </source>
</evidence>
<sequence>MAKIKVIDTEVTIVLINDNDYISITDIAKHKTDDTSATIGNWMRNRNTLEFLGLWETLYNPSFKPLEFEGFKKEAGLNAFTMSPQKWINTTDSIGFISKSGRYGGTFAHKDIAFKFASWISVEFELYILKEFQRLKEEEQKHIGWSAHRELTKINYHIHTDAIKHNLIPKALTAFQISMVYANEADVLNMALFGIIAKQWREQNPDLKGNIRDYASINELICLSNLENLNALFINENLPQKERLVKLNQIAIQQMGILKEVENKKLT</sequence>
<feature type="domain" description="KilA-N" evidence="1">
    <location>
        <begin position="2"/>
        <end position="135"/>
    </location>
</feature>
<comment type="caution">
    <text evidence="2">The sequence shown here is derived from an EMBL/GenBank/DDBJ whole genome shotgun (WGS) entry which is preliminary data.</text>
</comment>
<keyword evidence="2" id="KW-0238">DNA-binding</keyword>
<dbReference type="OrthoDB" id="9810290at2"/>
<dbReference type="Pfam" id="PF04383">
    <property type="entry name" value="KilA-N"/>
    <property type="match status" value="1"/>
</dbReference>
<proteinExistence type="predicted"/>